<accession>A0A1I6MNB3</accession>
<gene>
    <name evidence="1" type="ORF">SAMN05421771_3078</name>
</gene>
<evidence type="ECO:0000313" key="2">
    <source>
        <dbReference type="Proteomes" id="UP000199024"/>
    </source>
</evidence>
<dbReference type="InterPro" id="IPR054251">
    <property type="entry name" value="DUF6982"/>
</dbReference>
<dbReference type="AlphaFoldDB" id="A0A1I6MNB3"/>
<keyword evidence="2" id="KW-1185">Reference proteome</keyword>
<dbReference type="Pfam" id="PF22478">
    <property type="entry name" value="DUF6982"/>
    <property type="match status" value="1"/>
</dbReference>
<dbReference type="EMBL" id="FOZL01000001">
    <property type="protein sequence ID" value="SFS17193.1"/>
    <property type="molecule type" value="Genomic_DNA"/>
</dbReference>
<dbReference type="OrthoDB" id="118450at2"/>
<dbReference type="RefSeq" id="WP_089840286.1">
    <property type="nucleotide sequence ID" value="NZ_FOZL01000001.1"/>
</dbReference>
<dbReference type="Proteomes" id="UP000199024">
    <property type="component" value="Unassembled WGS sequence"/>
</dbReference>
<name>A0A1I6MNB3_9BACT</name>
<proteinExistence type="predicted"/>
<organism evidence="1 2">
    <name type="scientific">Granulicella pectinivorans</name>
    <dbReference type="NCBI Taxonomy" id="474950"/>
    <lineage>
        <taxon>Bacteria</taxon>
        <taxon>Pseudomonadati</taxon>
        <taxon>Acidobacteriota</taxon>
        <taxon>Terriglobia</taxon>
        <taxon>Terriglobales</taxon>
        <taxon>Acidobacteriaceae</taxon>
        <taxon>Granulicella</taxon>
    </lineage>
</organism>
<reference evidence="1 2" key="1">
    <citation type="submission" date="2016-10" db="EMBL/GenBank/DDBJ databases">
        <authorList>
            <person name="de Groot N.N."/>
        </authorList>
    </citation>
    <scope>NUCLEOTIDE SEQUENCE [LARGE SCALE GENOMIC DNA]</scope>
    <source>
        <strain evidence="1 2">DSM 21001</strain>
    </source>
</reference>
<dbReference type="STRING" id="474950.SAMN05421771_3078"/>
<sequence length="170" mass="18761">MAASRKKVILRRLDNSHLPGYLPANGLLTQDVPPKLDLLDLTGRILPLPVAEVKLISYVRDFNLDDSINPERLTRTTFLSRPRAEGLWVRITFPGGDQMEGLAPLDNALLDALTHDSGLFLTPPDDRTNTHRVFVPRSAIASFQVLAVITTPSRTVKPAKPVAPQPLLFP</sequence>
<protein>
    <submittedName>
        <fullName evidence="1">Uncharacterized protein</fullName>
    </submittedName>
</protein>
<evidence type="ECO:0000313" key="1">
    <source>
        <dbReference type="EMBL" id="SFS17193.1"/>
    </source>
</evidence>